<gene>
    <name evidence="11" type="primary">glnM_2</name>
    <name evidence="11" type="ORF">RN50_02381</name>
</gene>
<dbReference type="InterPro" id="IPR035906">
    <property type="entry name" value="MetI-like_sf"/>
</dbReference>
<feature type="transmembrane region" description="Helical" evidence="9">
    <location>
        <begin position="197"/>
        <end position="216"/>
    </location>
</feature>
<dbReference type="PANTHER" id="PTHR30614:SF20">
    <property type="entry name" value="GLUTAMINE TRANSPORT SYSTEM PERMEASE PROTEIN GLNP"/>
    <property type="match status" value="1"/>
</dbReference>
<keyword evidence="6" id="KW-0029">Amino-acid transport</keyword>
<dbReference type="GO" id="GO:0043190">
    <property type="term" value="C:ATP-binding cassette (ABC) transporter complex"/>
    <property type="evidence" value="ECO:0007669"/>
    <property type="project" value="InterPro"/>
</dbReference>
<protein>
    <submittedName>
        <fullName evidence="11">Putative glutamine ABC transporter permease protein GlnM</fullName>
    </submittedName>
</protein>
<keyword evidence="5 9" id="KW-0812">Transmembrane</keyword>
<dbReference type="EMBL" id="JYIU01000045">
    <property type="protein sequence ID" value="KJL19102.1"/>
    <property type="molecule type" value="Genomic_DNA"/>
</dbReference>
<evidence type="ECO:0000256" key="9">
    <source>
        <dbReference type="RuleBase" id="RU363032"/>
    </source>
</evidence>
<dbReference type="SUPFAM" id="SSF161098">
    <property type="entry name" value="MetI-like"/>
    <property type="match status" value="1"/>
</dbReference>
<dbReference type="GO" id="GO:0006865">
    <property type="term" value="P:amino acid transport"/>
    <property type="evidence" value="ECO:0007669"/>
    <property type="project" value="UniProtKB-KW"/>
</dbReference>
<dbReference type="PROSITE" id="PS50928">
    <property type="entry name" value="ABC_TM1"/>
    <property type="match status" value="1"/>
</dbReference>
<dbReference type="CDD" id="cd06261">
    <property type="entry name" value="TM_PBP2"/>
    <property type="match status" value="1"/>
</dbReference>
<reference evidence="11 12" key="1">
    <citation type="submission" date="2015-02" db="EMBL/GenBank/DDBJ databases">
        <title>Draft genome sequences of ten Microbacterium spp. with emphasis on heavy metal contaminated environments.</title>
        <authorList>
            <person name="Corretto E."/>
        </authorList>
    </citation>
    <scope>NUCLEOTIDE SEQUENCE [LARGE SCALE GENOMIC DNA]</scope>
    <source>
        <strain evidence="11 12">DSM 12966</strain>
    </source>
</reference>
<comment type="subcellular location">
    <subcellularLocation>
        <location evidence="1 9">Cell membrane</location>
        <topology evidence="1 9">Multi-pass membrane protein</topology>
    </subcellularLocation>
</comment>
<evidence type="ECO:0000256" key="3">
    <source>
        <dbReference type="ARBA" id="ARBA00022448"/>
    </source>
</evidence>
<dbReference type="KEGG" id="mfol:DXT68_03760"/>
<dbReference type="Proteomes" id="UP000033572">
    <property type="component" value="Unassembled WGS sequence"/>
</dbReference>
<evidence type="ECO:0000256" key="5">
    <source>
        <dbReference type="ARBA" id="ARBA00022692"/>
    </source>
</evidence>
<sequence length="265" mass="28930">MALRRTTKSKLYRYTVYAVLIAIVVWAAVSTDWAKIGPLFFNPEIAAKMFPGIITTALVNTLWFTAVAFVAGLLLGVVLALLKLSSIGPFRWIATAWIELFRGLPAILTIFGVAFILPIALGISGRDLGGPVVLGLVGLILVASAYMAETIRAGIQAVPKGQTEAARSLGMSPMKTTFWIIVPQGFRIIIPPLTNEFVLLLKDTSLLFVAGTFIWSKELTNFARDAATQNTNATPLIMAAILYLIVTIPLTRFSAYLERRMAKQR</sequence>
<evidence type="ECO:0000313" key="11">
    <source>
        <dbReference type="EMBL" id="KJL19102.1"/>
    </source>
</evidence>
<dbReference type="InterPro" id="IPR043429">
    <property type="entry name" value="ArtM/GltK/GlnP/TcyL/YhdX-like"/>
</dbReference>
<feature type="transmembrane region" description="Helical" evidence="9">
    <location>
        <begin position="103"/>
        <end position="123"/>
    </location>
</feature>
<keyword evidence="7 9" id="KW-1133">Transmembrane helix</keyword>
<dbReference type="InterPro" id="IPR010065">
    <property type="entry name" value="AA_ABC_transptr_permease_3TM"/>
</dbReference>
<evidence type="ECO:0000256" key="7">
    <source>
        <dbReference type="ARBA" id="ARBA00022989"/>
    </source>
</evidence>
<dbReference type="PANTHER" id="PTHR30614">
    <property type="entry name" value="MEMBRANE COMPONENT OF AMINO ACID ABC TRANSPORTER"/>
    <property type="match status" value="1"/>
</dbReference>
<dbReference type="Gene3D" id="1.10.3720.10">
    <property type="entry name" value="MetI-like"/>
    <property type="match status" value="1"/>
</dbReference>
<dbReference type="GeneID" id="94443496"/>
<comment type="similarity">
    <text evidence="2">Belongs to the binding-protein-dependent transport system permease family. HisMQ subfamily.</text>
</comment>
<dbReference type="GO" id="GO:0022857">
    <property type="term" value="F:transmembrane transporter activity"/>
    <property type="evidence" value="ECO:0007669"/>
    <property type="project" value="InterPro"/>
</dbReference>
<proteinExistence type="inferred from homology"/>
<feature type="domain" description="ABC transmembrane type-1" evidence="10">
    <location>
        <begin position="58"/>
        <end position="254"/>
    </location>
</feature>
<dbReference type="NCBIfam" id="TIGR01726">
    <property type="entry name" value="HEQRo_perm_3TM"/>
    <property type="match status" value="1"/>
</dbReference>
<accession>A0A0F0KDW4</accession>
<dbReference type="AlphaFoldDB" id="A0A0F0KDW4"/>
<evidence type="ECO:0000256" key="1">
    <source>
        <dbReference type="ARBA" id="ARBA00004651"/>
    </source>
</evidence>
<evidence type="ECO:0000256" key="8">
    <source>
        <dbReference type="ARBA" id="ARBA00023136"/>
    </source>
</evidence>
<dbReference type="RefSeq" id="WP_045254737.1">
    <property type="nucleotide sequence ID" value="NZ_CAKKLS010000006.1"/>
</dbReference>
<feature type="transmembrane region" description="Helical" evidence="9">
    <location>
        <begin position="236"/>
        <end position="257"/>
    </location>
</feature>
<keyword evidence="12" id="KW-1185">Reference proteome</keyword>
<feature type="transmembrane region" description="Helical" evidence="9">
    <location>
        <begin position="49"/>
        <end position="82"/>
    </location>
</feature>
<comment type="caution">
    <text evidence="11">The sequence shown here is derived from an EMBL/GenBank/DDBJ whole genome shotgun (WGS) entry which is preliminary data.</text>
</comment>
<dbReference type="Pfam" id="PF00528">
    <property type="entry name" value="BPD_transp_1"/>
    <property type="match status" value="1"/>
</dbReference>
<evidence type="ECO:0000313" key="12">
    <source>
        <dbReference type="Proteomes" id="UP000033572"/>
    </source>
</evidence>
<evidence type="ECO:0000259" key="10">
    <source>
        <dbReference type="PROSITE" id="PS50928"/>
    </source>
</evidence>
<organism evidence="11 12">
    <name type="scientific">Microbacterium foliorum</name>
    <dbReference type="NCBI Taxonomy" id="104336"/>
    <lineage>
        <taxon>Bacteria</taxon>
        <taxon>Bacillati</taxon>
        <taxon>Actinomycetota</taxon>
        <taxon>Actinomycetes</taxon>
        <taxon>Micrococcales</taxon>
        <taxon>Microbacteriaceae</taxon>
        <taxon>Microbacterium</taxon>
    </lineage>
</organism>
<keyword evidence="3 9" id="KW-0813">Transport</keyword>
<dbReference type="InterPro" id="IPR000515">
    <property type="entry name" value="MetI-like"/>
</dbReference>
<keyword evidence="8 9" id="KW-0472">Membrane</keyword>
<dbReference type="PATRIC" id="fig|104336.4.peg.2425"/>
<name>A0A0F0KDW4_9MICO</name>
<keyword evidence="4" id="KW-1003">Cell membrane</keyword>
<evidence type="ECO:0000256" key="6">
    <source>
        <dbReference type="ARBA" id="ARBA00022970"/>
    </source>
</evidence>
<feature type="transmembrane region" description="Helical" evidence="9">
    <location>
        <begin position="12"/>
        <end position="29"/>
    </location>
</feature>
<feature type="transmembrane region" description="Helical" evidence="9">
    <location>
        <begin position="129"/>
        <end position="148"/>
    </location>
</feature>
<evidence type="ECO:0000256" key="4">
    <source>
        <dbReference type="ARBA" id="ARBA00022475"/>
    </source>
</evidence>
<evidence type="ECO:0000256" key="2">
    <source>
        <dbReference type="ARBA" id="ARBA00010072"/>
    </source>
</evidence>